<accession>A0A4C1XEK0</accession>
<evidence type="ECO:0000313" key="2">
    <source>
        <dbReference type="Proteomes" id="UP000299102"/>
    </source>
</evidence>
<keyword evidence="2" id="KW-1185">Reference proteome</keyword>
<protein>
    <submittedName>
        <fullName evidence="1">Retrovirus-related Pol polyprotein from type-1 retrotransposable element R1 2</fullName>
    </submittedName>
</protein>
<name>A0A4C1XEK0_EUMVA</name>
<reference evidence="1 2" key="1">
    <citation type="journal article" date="2019" name="Commun. Biol.">
        <title>The bagworm genome reveals a unique fibroin gene that provides high tensile strength.</title>
        <authorList>
            <person name="Kono N."/>
            <person name="Nakamura H."/>
            <person name="Ohtoshi R."/>
            <person name="Tomita M."/>
            <person name="Numata K."/>
            <person name="Arakawa K."/>
        </authorList>
    </citation>
    <scope>NUCLEOTIDE SEQUENCE [LARGE SCALE GENOMIC DNA]</scope>
</reference>
<evidence type="ECO:0000313" key="1">
    <source>
        <dbReference type="EMBL" id="GBP60749.1"/>
    </source>
</evidence>
<dbReference type="EMBL" id="BGZK01000794">
    <property type="protein sequence ID" value="GBP60749.1"/>
    <property type="molecule type" value="Genomic_DNA"/>
</dbReference>
<dbReference type="Proteomes" id="UP000299102">
    <property type="component" value="Unassembled WGS sequence"/>
</dbReference>
<dbReference type="AlphaFoldDB" id="A0A4C1XEK0"/>
<comment type="caution">
    <text evidence="1">The sequence shown here is derived from an EMBL/GenBank/DDBJ whole genome shotgun (WGS) entry which is preliminary data.</text>
</comment>
<dbReference type="OrthoDB" id="7382669at2759"/>
<sequence length="104" mass="11606">MTTRDRLQRTPTVRIEGDSICAVSAARVLGVVINERLFFAQHAMTIGEKTAKSFGKVSRMSAASWGMRYPSLLTAYRGTYLAIITYPAGCWYERASLHVLRSAF</sequence>
<gene>
    <name evidence="1" type="ORF">EVAR_47487_1</name>
</gene>
<organism evidence="1 2">
    <name type="scientific">Eumeta variegata</name>
    <name type="common">Bagworm moth</name>
    <name type="synonym">Eumeta japonica</name>
    <dbReference type="NCBI Taxonomy" id="151549"/>
    <lineage>
        <taxon>Eukaryota</taxon>
        <taxon>Metazoa</taxon>
        <taxon>Ecdysozoa</taxon>
        <taxon>Arthropoda</taxon>
        <taxon>Hexapoda</taxon>
        <taxon>Insecta</taxon>
        <taxon>Pterygota</taxon>
        <taxon>Neoptera</taxon>
        <taxon>Endopterygota</taxon>
        <taxon>Lepidoptera</taxon>
        <taxon>Glossata</taxon>
        <taxon>Ditrysia</taxon>
        <taxon>Tineoidea</taxon>
        <taxon>Psychidae</taxon>
        <taxon>Oiketicinae</taxon>
        <taxon>Eumeta</taxon>
    </lineage>
</organism>
<proteinExistence type="predicted"/>